<dbReference type="AlphaFoldDB" id="A0A7J3VUJ8"/>
<protein>
    <submittedName>
        <fullName evidence="1">Uncharacterized protein</fullName>
    </submittedName>
</protein>
<evidence type="ECO:0000313" key="1">
    <source>
        <dbReference type="EMBL" id="HHM44637.1"/>
    </source>
</evidence>
<organism evidence="1">
    <name type="scientific">Caldiarchaeum subterraneum</name>
    <dbReference type="NCBI Taxonomy" id="311458"/>
    <lineage>
        <taxon>Archaea</taxon>
        <taxon>Nitrososphaerota</taxon>
        <taxon>Candidatus Caldarchaeales</taxon>
        <taxon>Candidatus Caldarchaeaceae</taxon>
        <taxon>Candidatus Caldarchaeum</taxon>
    </lineage>
</organism>
<reference evidence="1" key="1">
    <citation type="journal article" date="2020" name="mSystems">
        <title>Genome- and Community-Level Interaction Insights into Carbon Utilization and Element Cycling Functions of Hydrothermarchaeota in Hydrothermal Sediment.</title>
        <authorList>
            <person name="Zhou Z."/>
            <person name="Liu Y."/>
            <person name="Xu W."/>
            <person name="Pan J."/>
            <person name="Luo Z.H."/>
            <person name="Li M."/>
        </authorList>
    </citation>
    <scope>NUCLEOTIDE SEQUENCE [LARGE SCALE GENOMIC DNA]</scope>
    <source>
        <strain evidence="1">SpSt-1074</strain>
    </source>
</reference>
<dbReference type="EMBL" id="DRXH01000173">
    <property type="protein sequence ID" value="HHM44637.1"/>
    <property type="molecule type" value="Genomic_DNA"/>
</dbReference>
<gene>
    <name evidence="1" type="ORF">ENM31_05015</name>
</gene>
<sequence length="69" mass="7933">MSRERVYEAVMVFLASKYGPVELELSRTYDRQGVVEVAGKFRLESGGGWRRFTLLLSKKDMKVLGFGMR</sequence>
<name>A0A7J3VUJ8_CALS0</name>
<comment type="caution">
    <text evidence="1">The sequence shown here is derived from an EMBL/GenBank/DDBJ whole genome shotgun (WGS) entry which is preliminary data.</text>
</comment>
<accession>A0A7J3VUJ8</accession>
<proteinExistence type="predicted"/>